<keyword evidence="1" id="KW-0472">Membrane</keyword>
<evidence type="ECO:0000256" key="1">
    <source>
        <dbReference type="SAM" id="Phobius"/>
    </source>
</evidence>
<feature type="transmembrane region" description="Helical" evidence="1">
    <location>
        <begin position="12"/>
        <end position="31"/>
    </location>
</feature>
<dbReference type="EMBL" id="JAUSRO010000017">
    <property type="protein sequence ID" value="MDP9902259.1"/>
    <property type="molecule type" value="Genomic_DNA"/>
</dbReference>
<keyword evidence="3" id="KW-1185">Reference proteome</keyword>
<organism evidence="2 3">
    <name type="scientific">Variovorax ginsengisoli</name>
    <dbReference type="NCBI Taxonomy" id="363844"/>
    <lineage>
        <taxon>Bacteria</taxon>
        <taxon>Pseudomonadati</taxon>
        <taxon>Pseudomonadota</taxon>
        <taxon>Betaproteobacteria</taxon>
        <taxon>Burkholderiales</taxon>
        <taxon>Comamonadaceae</taxon>
        <taxon>Variovorax</taxon>
    </lineage>
</organism>
<protein>
    <submittedName>
        <fullName evidence="2">Uncharacterized protein</fullName>
    </submittedName>
</protein>
<gene>
    <name evidence="2" type="ORF">J2W36_004536</name>
</gene>
<evidence type="ECO:0000313" key="2">
    <source>
        <dbReference type="EMBL" id="MDP9902259.1"/>
    </source>
</evidence>
<dbReference type="RefSeq" id="WP_307692012.1">
    <property type="nucleotide sequence ID" value="NZ_JAUSRO010000017.1"/>
</dbReference>
<name>A0ABT9SD42_9BURK</name>
<proteinExistence type="predicted"/>
<evidence type="ECO:0000313" key="3">
    <source>
        <dbReference type="Proteomes" id="UP001226867"/>
    </source>
</evidence>
<accession>A0ABT9SD42</accession>
<keyword evidence="1" id="KW-1133">Transmembrane helix</keyword>
<sequence>MAPLTFASTSQRARGIGCALLWGAFEFVALARRRWTLRHHSRR</sequence>
<dbReference type="Proteomes" id="UP001226867">
    <property type="component" value="Unassembled WGS sequence"/>
</dbReference>
<comment type="caution">
    <text evidence="2">The sequence shown here is derived from an EMBL/GenBank/DDBJ whole genome shotgun (WGS) entry which is preliminary data.</text>
</comment>
<reference evidence="2 3" key="1">
    <citation type="submission" date="2023-07" db="EMBL/GenBank/DDBJ databases">
        <title>Sorghum-associated microbial communities from plants grown in Nebraska, USA.</title>
        <authorList>
            <person name="Schachtman D."/>
        </authorList>
    </citation>
    <scope>NUCLEOTIDE SEQUENCE [LARGE SCALE GENOMIC DNA]</scope>
    <source>
        <strain evidence="2 3">DS1607</strain>
    </source>
</reference>
<keyword evidence="1" id="KW-0812">Transmembrane</keyword>